<keyword evidence="4 5" id="KW-0694">RNA-binding</keyword>
<dbReference type="GO" id="GO:0008135">
    <property type="term" value="F:translation factor activity, RNA binding"/>
    <property type="evidence" value="ECO:0000318"/>
    <property type="project" value="GO_Central"/>
</dbReference>
<feature type="region of interest" description="Disordered" evidence="6">
    <location>
        <begin position="1"/>
        <end position="32"/>
    </location>
</feature>
<keyword evidence="9" id="KW-1185">Reference proteome</keyword>
<dbReference type="PANTHER" id="PTHR12566:SF9">
    <property type="entry name" value="CYTOPLASMIC POLYADENYLATION ELEMENT-BINDING PROTEIN 1"/>
    <property type="match status" value="1"/>
</dbReference>
<name>F6XTZ0_CIOIN</name>
<dbReference type="InParanoid" id="F6XTZ0"/>
<evidence type="ECO:0000256" key="4">
    <source>
        <dbReference type="ARBA" id="ARBA00022884"/>
    </source>
</evidence>
<reference evidence="8" key="3">
    <citation type="submission" date="2025-08" db="UniProtKB">
        <authorList>
            <consortium name="Ensembl"/>
        </authorList>
    </citation>
    <scope>IDENTIFICATION</scope>
</reference>
<dbReference type="CDD" id="cd19757">
    <property type="entry name" value="Bbox1"/>
    <property type="match status" value="1"/>
</dbReference>
<keyword evidence="3" id="KW-0810">Translation regulation</keyword>
<dbReference type="InterPro" id="IPR000504">
    <property type="entry name" value="RRM_dom"/>
</dbReference>
<dbReference type="FunFam" id="3.30.70.330:FF:000054">
    <property type="entry name" value="Cytoplasmic polyadenylation element-binding protein 1"/>
    <property type="match status" value="1"/>
</dbReference>
<dbReference type="GO" id="GO:0005737">
    <property type="term" value="C:cytoplasm"/>
    <property type="evidence" value="ECO:0000318"/>
    <property type="project" value="GO_Central"/>
</dbReference>
<dbReference type="Pfam" id="PF16367">
    <property type="entry name" value="RRM_7"/>
    <property type="match status" value="1"/>
</dbReference>
<dbReference type="OMA" id="VILEPWI"/>
<evidence type="ECO:0000256" key="3">
    <source>
        <dbReference type="ARBA" id="ARBA00022845"/>
    </source>
</evidence>
<feature type="domain" description="RRM" evidence="7">
    <location>
        <begin position="158"/>
        <end position="247"/>
    </location>
</feature>
<keyword evidence="2" id="KW-0677">Repeat</keyword>
<dbReference type="SMR" id="F6XTZ0"/>
<dbReference type="GO" id="GO:0000900">
    <property type="term" value="F:mRNA regulatory element binding translation repressor activity"/>
    <property type="evidence" value="ECO:0000318"/>
    <property type="project" value="GO_Central"/>
</dbReference>
<evidence type="ECO:0000313" key="8">
    <source>
        <dbReference type="Ensembl" id="ENSCINP00000003938.3"/>
    </source>
</evidence>
<dbReference type="InterPro" id="IPR032296">
    <property type="entry name" value="CEBP_ZZ"/>
</dbReference>
<dbReference type="CDD" id="cd12725">
    <property type="entry name" value="RRM2_CPEB1"/>
    <property type="match status" value="1"/>
</dbReference>
<sequence>MRTSLDSSVAGRSDGRSSQSSPDPNEFSSFSNGSYFSSSGSDPVSISELVNGLQGLRLSTNPEAFLPSSGIDVSHSSVDLIESSTPRQQIGGHVGQAIPPNINPFADQLLDVASLYGVSDKMEYDARLHRSAAATCEATCTWSGQLPIRHYANPTYSPKVFVGGVPWDITEAALHMTFKPYGLVRVEWPGKDMKGPRYPLRAGYVYLLFESDKSIKSLLLNCTHDVTTNECFFRLSSRRMRSKEVQIIPWVVSDSNFIRVPSARLDANKTIFVGALHGMLTAEGLAKVMNDLFDNVVYSGIDTDKYKYPIGSGRVTFSTHSSYMKGVRAAFVEIRTPKFTKKVQIDPYLEDSALCNMCQVQQGPYFCRELPDCFKYYCRQCWEWQHSIGDFRNHRPLMRNQRRRF</sequence>
<organism evidence="8 9">
    <name type="scientific">Ciona intestinalis</name>
    <name type="common">Transparent sea squirt</name>
    <name type="synonym">Ascidia intestinalis</name>
    <dbReference type="NCBI Taxonomy" id="7719"/>
    <lineage>
        <taxon>Eukaryota</taxon>
        <taxon>Metazoa</taxon>
        <taxon>Chordata</taxon>
        <taxon>Tunicata</taxon>
        <taxon>Ascidiacea</taxon>
        <taxon>Phlebobranchia</taxon>
        <taxon>Cionidae</taxon>
        <taxon>Ciona</taxon>
    </lineage>
</organism>
<dbReference type="Gene3D" id="4.10.640.40">
    <property type="entry name" value="Cytoplasmic polyadenylation element-binding protein, ZZ domain"/>
    <property type="match status" value="1"/>
</dbReference>
<comment type="similarity">
    <text evidence="1">Belongs to the RRM CPEB family.</text>
</comment>
<dbReference type="PANTHER" id="PTHR12566">
    <property type="entry name" value="CYTOPLASMIC POLYADENYLATION ELEMENT BINDING PROTEIN CPEB"/>
    <property type="match status" value="1"/>
</dbReference>
<dbReference type="Ensembl" id="ENSCINT00000003938.3">
    <property type="protein sequence ID" value="ENSCINP00000003938.3"/>
    <property type="gene ID" value="ENSCING00000001954.3"/>
</dbReference>
<dbReference type="GO" id="GO:2000766">
    <property type="term" value="P:negative regulation of cytoplasmic translation"/>
    <property type="evidence" value="ECO:0000318"/>
    <property type="project" value="GO_Central"/>
</dbReference>
<evidence type="ECO:0000256" key="2">
    <source>
        <dbReference type="ARBA" id="ARBA00022737"/>
    </source>
</evidence>
<reference evidence="9" key="1">
    <citation type="journal article" date="2002" name="Science">
        <title>The draft genome of Ciona intestinalis: insights into chordate and vertebrate origins.</title>
        <authorList>
            <person name="Dehal P."/>
            <person name="Satou Y."/>
            <person name="Campbell R.K."/>
            <person name="Chapman J."/>
            <person name="Degnan B."/>
            <person name="De Tomaso A."/>
            <person name="Davidson B."/>
            <person name="Di Gregorio A."/>
            <person name="Gelpke M."/>
            <person name="Goodstein D.M."/>
            <person name="Harafuji N."/>
            <person name="Hastings K.E."/>
            <person name="Ho I."/>
            <person name="Hotta K."/>
            <person name="Huang W."/>
            <person name="Kawashima T."/>
            <person name="Lemaire P."/>
            <person name="Martinez D."/>
            <person name="Meinertzhagen I.A."/>
            <person name="Necula S."/>
            <person name="Nonaka M."/>
            <person name="Putnam N."/>
            <person name="Rash S."/>
            <person name="Saiga H."/>
            <person name="Satake M."/>
            <person name="Terry A."/>
            <person name="Yamada L."/>
            <person name="Wang H.G."/>
            <person name="Awazu S."/>
            <person name="Azumi K."/>
            <person name="Boore J."/>
            <person name="Branno M."/>
            <person name="Chin-Bow S."/>
            <person name="DeSantis R."/>
            <person name="Doyle S."/>
            <person name="Francino P."/>
            <person name="Keys D.N."/>
            <person name="Haga S."/>
            <person name="Hayashi H."/>
            <person name="Hino K."/>
            <person name="Imai K.S."/>
            <person name="Inaba K."/>
            <person name="Kano S."/>
            <person name="Kobayashi K."/>
            <person name="Kobayashi M."/>
            <person name="Lee B.I."/>
            <person name="Makabe K.W."/>
            <person name="Manohar C."/>
            <person name="Matassi G."/>
            <person name="Medina M."/>
            <person name="Mochizuki Y."/>
            <person name="Mount S."/>
            <person name="Morishita T."/>
            <person name="Miura S."/>
            <person name="Nakayama A."/>
            <person name="Nishizaka S."/>
            <person name="Nomoto H."/>
            <person name="Ohta F."/>
            <person name="Oishi K."/>
            <person name="Rigoutsos I."/>
            <person name="Sano M."/>
            <person name="Sasaki A."/>
            <person name="Sasakura Y."/>
            <person name="Shoguchi E."/>
            <person name="Shin-i T."/>
            <person name="Spagnuolo A."/>
            <person name="Stainier D."/>
            <person name="Suzuki M.M."/>
            <person name="Tassy O."/>
            <person name="Takatori N."/>
            <person name="Tokuoka M."/>
            <person name="Yagi K."/>
            <person name="Yoshizaki F."/>
            <person name="Wada S."/>
            <person name="Zhang C."/>
            <person name="Hyatt P.D."/>
            <person name="Larimer F."/>
            <person name="Detter C."/>
            <person name="Doggett N."/>
            <person name="Glavina T."/>
            <person name="Hawkins T."/>
            <person name="Richardson P."/>
            <person name="Lucas S."/>
            <person name="Kohara Y."/>
            <person name="Levine M."/>
            <person name="Satoh N."/>
            <person name="Rokhsar D.S."/>
        </authorList>
    </citation>
    <scope>NUCLEOTIDE SEQUENCE [LARGE SCALE GENOMIC DNA]</scope>
</reference>
<reference evidence="8" key="2">
    <citation type="journal article" date="2008" name="Genome Biol.">
        <title>Improved genome assembly and evidence-based global gene model set for the chordate Ciona intestinalis: new insight into intron and operon populations.</title>
        <authorList>
            <person name="Satou Y."/>
            <person name="Mineta K."/>
            <person name="Ogasawara M."/>
            <person name="Sasakura Y."/>
            <person name="Shoguchi E."/>
            <person name="Ueno K."/>
            <person name="Yamada L."/>
            <person name="Matsumoto J."/>
            <person name="Wasserscheid J."/>
            <person name="Dewar K."/>
            <person name="Wiley G.B."/>
            <person name="Macmil S.L."/>
            <person name="Roe B.A."/>
            <person name="Zeller R.W."/>
            <person name="Hastings K.E."/>
            <person name="Lemaire P."/>
            <person name="Lindquist E."/>
            <person name="Endo T."/>
            <person name="Hotta K."/>
            <person name="Inaba K."/>
        </authorList>
    </citation>
    <scope>NUCLEOTIDE SEQUENCE [LARGE SCALE GENOMIC DNA]</scope>
    <source>
        <strain evidence="8">wild type</strain>
    </source>
</reference>
<dbReference type="Pfam" id="PF16368">
    <property type="entry name" value="CEBP1_N"/>
    <property type="match status" value="1"/>
</dbReference>
<protein>
    <recommendedName>
        <fullName evidence="7">RRM domain-containing protein</fullName>
    </recommendedName>
</protein>
<dbReference type="InterPro" id="IPR034977">
    <property type="entry name" value="CPEB1_RRM1"/>
</dbReference>
<dbReference type="EMBL" id="EAAA01001727">
    <property type="status" value="NOT_ANNOTATED_CDS"/>
    <property type="molecule type" value="Genomic_DNA"/>
</dbReference>
<dbReference type="InterPro" id="IPR038446">
    <property type="entry name" value="CEBP_ZZ_sf"/>
</dbReference>
<dbReference type="InterPro" id="IPR012677">
    <property type="entry name" value="Nucleotide-bd_a/b_plait_sf"/>
</dbReference>
<dbReference type="InterPro" id="IPR034819">
    <property type="entry name" value="CPEB"/>
</dbReference>
<dbReference type="InterPro" id="IPR035979">
    <property type="entry name" value="RBD_domain_sf"/>
</dbReference>
<accession>F6XTZ0</accession>
<dbReference type="CDD" id="cd12723">
    <property type="entry name" value="RRM1_CPEB1"/>
    <property type="match status" value="1"/>
</dbReference>
<evidence type="ECO:0000256" key="1">
    <source>
        <dbReference type="ARBA" id="ARBA00010347"/>
    </source>
</evidence>
<dbReference type="HOGENOM" id="CLU_014948_1_2_1"/>
<dbReference type="GO" id="GO:0003730">
    <property type="term" value="F:mRNA 3'-UTR binding"/>
    <property type="evidence" value="ECO:0000318"/>
    <property type="project" value="GO_Central"/>
</dbReference>
<dbReference type="SUPFAM" id="SSF54928">
    <property type="entry name" value="RNA-binding domain, RBD"/>
    <property type="match status" value="1"/>
</dbReference>
<dbReference type="GeneTree" id="ENSGT00940000155524"/>
<evidence type="ECO:0000256" key="5">
    <source>
        <dbReference type="PROSITE-ProRule" id="PRU00176"/>
    </source>
</evidence>
<evidence type="ECO:0000313" key="9">
    <source>
        <dbReference type="Proteomes" id="UP000008144"/>
    </source>
</evidence>
<dbReference type="PROSITE" id="PS50102">
    <property type="entry name" value="RRM"/>
    <property type="match status" value="1"/>
</dbReference>
<dbReference type="Proteomes" id="UP000008144">
    <property type="component" value="Chromosome 3"/>
</dbReference>
<proteinExistence type="inferred from homology"/>
<dbReference type="STRING" id="7719.ENSCINP00000003938"/>
<dbReference type="GO" id="GO:0043022">
    <property type="term" value="F:ribosome binding"/>
    <property type="evidence" value="ECO:0000318"/>
    <property type="project" value="GO_Central"/>
</dbReference>
<dbReference type="Gene3D" id="3.30.70.330">
    <property type="match status" value="2"/>
</dbReference>
<dbReference type="GO" id="GO:0045202">
    <property type="term" value="C:synapse"/>
    <property type="evidence" value="ECO:0000318"/>
    <property type="project" value="GO_Central"/>
</dbReference>
<evidence type="ECO:0000256" key="6">
    <source>
        <dbReference type="SAM" id="MobiDB-lite"/>
    </source>
</evidence>
<reference evidence="8" key="4">
    <citation type="submission" date="2025-09" db="UniProtKB">
        <authorList>
            <consortium name="Ensembl"/>
        </authorList>
    </citation>
    <scope>IDENTIFICATION</scope>
</reference>
<dbReference type="GO" id="GO:0043005">
    <property type="term" value="C:neuron projection"/>
    <property type="evidence" value="ECO:0000318"/>
    <property type="project" value="GO_Central"/>
</dbReference>
<dbReference type="GO" id="GO:0005634">
    <property type="term" value="C:nucleus"/>
    <property type="evidence" value="ECO:0000318"/>
    <property type="project" value="GO_Central"/>
</dbReference>
<dbReference type="AlphaFoldDB" id="F6XTZ0"/>
<dbReference type="Pfam" id="PF16366">
    <property type="entry name" value="CEBP_ZZ"/>
    <property type="match status" value="1"/>
</dbReference>
<evidence type="ECO:0000259" key="7">
    <source>
        <dbReference type="PROSITE" id="PS50102"/>
    </source>
</evidence>
<dbReference type="InterPro" id="IPR032292">
    <property type="entry name" value="CEBP1_N"/>
</dbReference>
<dbReference type="FunFam" id="3.30.70.330:FF:000086">
    <property type="entry name" value="Putative Cytoplasmic polyadenylation element-binding protein 1"/>
    <property type="match status" value="1"/>
</dbReference>